<comment type="caution">
    <text evidence="5">The sequence shown here is derived from an EMBL/GenBank/DDBJ whole genome shotgun (WGS) entry which is preliminary data.</text>
</comment>
<dbReference type="Proteomes" id="UP000608955">
    <property type="component" value="Unassembled WGS sequence"/>
</dbReference>
<dbReference type="GO" id="GO:0016485">
    <property type="term" value="P:protein processing"/>
    <property type="evidence" value="ECO:0007669"/>
    <property type="project" value="TreeGrafter"/>
</dbReference>
<dbReference type="GO" id="GO:0004190">
    <property type="term" value="F:aspartic-type endopeptidase activity"/>
    <property type="evidence" value="ECO:0007669"/>
    <property type="project" value="UniProtKB-KW"/>
</dbReference>
<comment type="similarity">
    <text evidence="1">Belongs to the peptidase A31 family.</text>
</comment>
<reference evidence="5" key="2">
    <citation type="submission" date="2020-09" db="EMBL/GenBank/DDBJ databases">
        <authorList>
            <person name="Sun Q."/>
            <person name="Ohkuma M."/>
        </authorList>
    </citation>
    <scope>NUCLEOTIDE SEQUENCE</scope>
    <source>
        <strain evidence="5">JCM 4654</strain>
    </source>
</reference>
<evidence type="ECO:0000256" key="3">
    <source>
        <dbReference type="ARBA" id="ARBA00022750"/>
    </source>
</evidence>
<dbReference type="RefSeq" id="WP_229865451.1">
    <property type="nucleotide sequence ID" value="NZ_BMVF01000011.1"/>
</dbReference>
<keyword evidence="4" id="KW-0378">Hydrolase</keyword>
<name>A0A918Y5Z7_9ACTN</name>
<evidence type="ECO:0000313" key="5">
    <source>
        <dbReference type="EMBL" id="GHD91848.1"/>
    </source>
</evidence>
<evidence type="ECO:0000313" key="6">
    <source>
        <dbReference type="Proteomes" id="UP000608955"/>
    </source>
</evidence>
<dbReference type="InterPro" id="IPR000671">
    <property type="entry name" value="Peptidase_A31"/>
</dbReference>
<dbReference type="SUPFAM" id="SSF53163">
    <property type="entry name" value="HybD-like"/>
    <property type="match status" value="1"/>
</dbReference>
<evidence type="ECO:0000256" key="1">
    <source>
        <dbReference type="ARBA" id="ARBA00006814"/>
    </source>
</evidence>
<dbReference type="PANTHER" id="PTHR30302:SF1">
    <property type="entry name" value="HYDROGENASE 2 MATURATION PROTEASE"/>
    <property type="match status" value="1"/>
</dbReference>
<keyword evidence="2" id="KW-0645">Protease</keyword>
<dbReference type="EMBL" id="BMVF01000011">
    <property type="protein sequence ID" value="GHD91848.1"/>
    <property type="molecule type" value="Genomic_DNA"/>
</dbReference>
<sequence>MRTSAGAVVVGVGNVFRRDDGVGPAVLALLEERALAGPLPHGTVLRECDGDPGRLLGLWENAGLAVVVDACFPPSAHPGRVHRWCPVPGATPVPTGARRHSTHGLGLLETIRLAHSLGRKPGRLVVYAVEGAERCLGTGLTPSVARAVLPLTEHVERDLVRHAEAVGRYRRLRAGADGTRRSACVPSSAPP</sequence>
<dbReference type="AlphaFoldDB" id="A0A918Y5Z7"/>
<dbReference type="CDD" id="cd00518">
    <property type="entry name" value="H2MP"/>
    <property type="match status" value="1"/>
</dbReference>
<dbReference type="InterPro" id="IPR023430">
    <property type="entry name" value="Pept_HybD-like_dom_sf"/>
</dbReference>
<dbReference type="Gene3D" id="3.40.50.1450">
    <property type="entry name" value="HybD-like"/>
    <property type="match status" value="1"/>
</dbReference>
<keyword evidence="6" id="KW-1185">Reference proteome</keyword>
<accession>A0A918Y5Z7</accession>
<keyword evidence="3" id="KW-0064">Aspartyl protease</keyword>
<reference evidence="5" key="1">
    <citation type="journal article" date="2014" name="Int. J. Syst. Evol. Microbiol.">
        <title>Complete genome sequence of Corynebacterium casei LMG S-19264T (=DSM 44701T), isolated from a smear-ripened cheese.</title>
        <authorList>
            <consortium name="US DOE Joint Genome Institute (JGI-PGF)"/>
            <person name="Walter F."/>
            <person name="Albersmeier A."/>
            <person name="Kalinowski J."/>
            <person name="Ruckert C."/>
        </authorList>
    </citation>
    <scope>NUCLEOTIDE SEQUENCE</scope>
    <source>
        <strain evidence="5">JCM 4654</strain>
    </source>
</reference>
<organism evidence="5 6">
    <name type="scientific">Streptomyces naganishii JCM 4654</name>
    <dbReference type="NCBI Taxonomy" id="1306179"/>
    <lineage>
        <taxon>Bacteria</taxon>
        <taxon>Bacillati</taxon>
        <taxon>Actinomycetota</taxon>
        <taxon>Actinomycetes</taxon>
        <taxon>Kitasatosporales</taxon>
        <taxon>Streptomycetaceae</taxon>
        <taxon>Streptomyces</taxon>
    </lineage>
</organism>
<evidence type="ECO:0000256" key="2">
    <source>
        <dbReference type="ARBA" id="ARBA00022670"/>
    </source>
</evidence>
<protein>
    <submittedName>
        <fullName evidence="5">Peptidase M52</fullName>
    </submittedName>
</protein>
<proteinExistence type="inferred from homology"/>
<dbReference type="GO" id="GO:0008047">
    <property type="term" value="F:enzyme activator activity"/>
    <property type="evidence" value="ECO:0007669"/>
    <property type="project" value="InterPro"/>
</dbReference>
<evidence type="ECO:0000256" key="4">
    <source>
        <dbReference type="ARBA" id="ARBA00022801"/>
    </source>
</evidence>
<dbReference type="NCBIfam" id="TIGR00072">
    <property type="entry name" value="hydrog_prot"/>
    <property type="match status" value="1"/>
</dbReference>
<gene>
    <name evidence="5" type="ORF">GCM10010508_42240</name>
</gene>
<dbReference type="PANTHER" id="PTHR30302">
    <property type="entry name" value="HYDROGENASE 1 MATURATION PROTEASE"/>
    <property type="match status" value="1"/>
</dbReference>